<evidence type="ECO:0000313" key="1">
    <source>
        <dbReference type="EMBL" id="CAF1267640.1"/>
    </source>
</evidence>
<dbReference type="AlphaFoldDB" id="A0A815BAQ8"/>
<comment type="caution">
    <text evidence="1">The sequence shown here is derived from an EMBL/GenBank/DDBJ whole genome shotgun (WGS) entry which is preliminary data.</text>
</comment>
<evidence type="ECO:0000313" key="2">
    <source>
        <dbReference type="EMBL" id="CAF4052316.1"/>
    </source>
</evidence>
<reference evidence="1" key="1">
    <citation type="submission" date="2021-02" db="EMBL/GenBank/DDBJ databases">
        <authorList>
            <person name="Nowell W R."/>
        </authorList>
    </citation>
    <scope>NUCLEOTIDE SEQUENCE</scope>
</reference>
<name>A0A815BAQ8_9BILA</name>
<proteinExistence type="predicted"/>
<accession>A0A815BAQ8</accession>
<dbReference type="EMBL" id="CAJNOQ010011057">
    <property type="protein sequence ID" value="CAF1267640.1"/>
    <property type="molecule type" value="Genomic_DNA"/>
</dbReference>
<organism evidence="1 3">
    <name type="scientific">Didymodactylos carnosus</name>
    <dbReference type="NCBI Taxonomy" id="1234261"/>
    <lineage>
        <taxon>Eukaryota</taxon>
        <taxon>Metazoa</taxon>
        <taxon>Spiralia</taxon>
        <taxon>Gnathifera</taxon>
        <taxon>Rotifera</taxon>
        <taxon>Eurotatoria</taxon>
        <taxon>Bdelloidea</taxon>
        <taxon>Philodinida</taxon>
        <taxon>Philodinidae</taxon>
        <taxon>Didymodactylos</taxon>
    </lineage>
</organism>
<protein>
    <submittedName>
        <fullName evidence="1">Uncharacterized protein</fullName>
    </submittedName>
</protein>
<gene>
    <name evidence="1" type="ORF">GPM918_LOCUS26919</name>
    <name evidence="2" type="ORF">SRO942_LOCUS27151</name>
</gene>
<evidence type="ECO:0000313" key="3">
    <source>
        <dbReference type="Proteomes" id="UP000663829"/>
    </source>
</evidence>
<dbReference type="EMBL" id="CAJOBC010021715">
    <property type="protein sequence ID" value="CAF4052316.1"/>
    <property type="molecule type" value="Genomic_DNA"/>
</dbReference>
<dbReference type="Proteomes" id="UP000681722">
    <property type="component" value="Unassembled WGS sequence"/>
</dbReference>
<dbReference type="Proteomes" id="UP000663829">
    <property type="component" value="Unassembled WGS sequence"/>
</dbReference>
<keyword evidence="3" id="KW-1185">Reference proteome</keyword>
<sequence length="127" mass="14656">MLQAQFCDTALVITHPKVKDIIDIFTKPTKNRIIADLQQLCCLENDDDNLFSVKTGIKIKIERLLRDLRSIKQQKMTEKHEVIDEDLTTCLTVLSEQYCAIVKSFQKPFLLSLINNISQNLKQTPNH</sequence>